<protein>
    <submittedName>
        <fullName evidence="2">GNAT family N-acetyltransferase</fullName>
    </submittedName>
</protein>
<sequence>MGYKDEDFILRQAKQMGEALGNILGQEAADEIMMVEAEQGQKKSDEILFRKTVPTDVPAIMLLIQDATAYLKEQGSPQWQNNQAPTEETIQNDIKNDVSYVLSLNHEAVGLCALIAEKDSAYEAIDGAWKDLGTDTYIAIHRVAVSSNYRGLGLGQKLLEEAIKKAQSLGYQDIRIDTYPTNGPMLHLIDKVGFTYQGMIEFDFINGERKAFQLI</sequence>
<organism evidence="2 3">
    <name type="scientific">Enterococcus alishanensis</name>
    <dbReference type="NCBI Taxonomy" id="1303817"/>
    <lineage>
        <taxon>Bacteria</taxon>
        <taxon>Bacillati</taxon>
        <taxon>Bacillota</taxon>
        <taxon>Bacilli</taxon>
        <taxon>Lactobacillales</taxon>
        <taxon>Enterococcaceae</taxon>
        <taxon>Enterococcus</taxon>
    </lineage>
</organism>
<dbReference type="InterPro" id="IPR000182">
    <property type="entry name" value="GNAT_dom"/>
</dbReference>
<dbReference type="EMBL" id="JAHUZB010000002">
    <property type="protein sequence ID" value="MBV7390250.1"/>
    <property type="molecule type" value="Genomic_DNA"/>
</dbReference>
<evidence type="ECO:0000313" key="2">
    <source>
        <dbReference type="EMBL" id="MBV7390250.1"/>
    </source>
</evidence>
<proteinExistence type="predicted"/>
<dbReference type="Proteomes" id="UP000774130">
    <property type="component" value="Unassembled WGS sequence"/>
</dbReference>
<dbReference type="InterPro" id="IPR050276">
    <property type="entry name" value="MshD_Acetyltransferase"/>
</dbReference>
<dbReference type="PANTHER" id="PTHR43617">
    <property type="entry name" value="L-AMINO ACID N-ACETYLTRANSFERASE"/>
    <property type="match status" value="1"/>
</dbReference>
<accession>A0ABS6TBG4</accession>
<feature type="domain" description="N-acetyltransferase" evidence="1">
    <location>
        <begin position="47"/>
        <end position="215"/>
    </location>
</feature>
<gene>
    <name evidence="2" type="ORF">KUA55_06120</name>
</gene>
<dbReference type="RefSeq" id="WP_218325297.1">
    <property type="nucleotide sequence ID" value="NZ_JAHUZB010000002.1"/>
</dbReference>
<dbReference type="PROSITE" id="PS51186">
    <property type="entry name" value="GNAT"/>
    <property type="match status" value="1"/>
</dbReference>
<evidence type="ECO:0000259" key="1">
    <source>
        <dbReference type="PROSITE" id="PS51186"/>
    </source>
</evidence>
<comment type="caution">
    <text evidence="2">The sequence shown here is derived from an EMBL/GenBank/DDBJ whole genome shotgun (WGS) entry which is preliminary data.</text>
</comment>
<keyword evidence="3" id="KW-1185">Reference proteome</keyword>
<dbReference type="PANTHER" id="PTHR43617:SF20">
    <property type="entry name" value="N-ALPHA-ACETYLTRANSFERASE RIMI"/>
    <property type="match status" value="1"/>
</dbReference>
<name>A0ABS6TBG4_9ENTE</name>
<dbReference type="Pfam" id="PF00583">
    <property type="entry name" value="Acetyltransf_1"/>
    <property type="match status" value="1"/>
</dbReference>
<evidence type="ECO:0000313" key="3">
    <source>
        <dbReference type="Proteomes" id="UP000774130"/>
    </source>
</evidence>
<dbReference type="CDD" id="cd04301">
    <property type="entry name" value="NAT_SF"/>
    <property type="match status" value="1"/>
</dbReference>
<reference evidence="2 3" key="1">
    <citation type="submission" date="2021-06" db="EMBL/GenBank/DDBJ databases">
        <title>Enterococcus alishanensis sp. nov., a novel lactic acid bacterium isolated from fresh coffee beans.</title>
        <authorList>
            <person name="Chen Y.-S."/>
        </authorList>
    </citation>
    <scope>NUCLEOTIDE SEQUENCE [LARGE SCALE GENOMIC DNA]</scope>
    <source>
        <strain evidence="2 3">ALS3</strain>
    </source>
</reference>